<dbReference type="InterPro" id="IPR003448">
    <property type="entry name" value="Mopterin_biosynth_MoaE"/>
</dbReference>
<dbReference type="Gene3D" id="3.90.1170.40">
    <property type="entry name" value="Molybdopterin biosynthesis MoaE subunit"/>
    <property type="match status" value="1"/>
</dbReference>
<name>Q4PNH6_UNCMB</name>
<dbReference type="InterPro" id="IPR036563">
    <property type="entry name" value="MoaE_sf"/>
</dbReference>
<accession>Q4PNH6</accession>
<dbReference type="Pfam" id="PF02391">
    <property type="entry name" value="MoaE"/>
    <property type="match status" value="1"/>
</dbReference>
<organism evidence="1">
    <name type="scientific">Uncultured marine bacterium 66A03</name>
    <dbReference type="NCBI Taxonomy" id="331677"/>
    <lineage>
        <taxon>Bacteria</taxon>
        <taxon>environmental samples</taxon>
    </lineage>
</organism>
<dbReference type="SUPFAM" id="SSF54690">
    <property type="entry name" value="Molybdopterin synthase subunit MoaE"/>
    <property type="match status" value="1"/>
</dbReference>
<dbReference type="PANTHER" id="PTHR23404">
    <property type="entry name" value="MOLYBDOPTERIN SYNTHASE RELATED"/>
    <property type="match status" value="1"/>
</dbReference>
<protein>
    <submittedName>
        <fullName evidence="1">Putative molybdopterin converting factor large subunit</fullName>
    </submittedName>
</protein>
<evidence type="ECO:0000313" key="1">
    <source>
        <dbReference type="EMBL" id="AAY68323.1"/>
    </source>
</evidence>
<reference evidence="1" key="1">
    <citation type="journal article" date="2005" name="PLoS Biol.">
        <title>New insights into metabolic properties of marine bacteria encoding proteorhodopsins.</title>
        <authorList>
            <person name="Sabehi G."/>
            <person name="Loy A."/>
            <person name="Jung K.H."/>
            <person name="Partha R."/>
            <person name="Spudich J.L."/>
            <person name="Isaacson T."/>
            <person name="Hirschberg J."/>
            <person name="Wagner M."/>
            <person name="Beja O."/>
        </authorList>
    </citation>
    <scope>NUCLEOTIDE SEQUENCE</scope>
</reference>
<dbReference type="EMBL" id="DQ065755">
    <property type="protein sequence ID" value="AAY68323.1"/>
    <property type="molecule type" value="Genomic_DNA"/>
</dbReference>
<dbReference type="GO" id="GO:0006777">
    <property type="term" value="P:Mo-molybdopterin cofactor biosynthetic process"/>
    <property type="evidence" value="ECO:0007669"/>
    <property type="project" value="InterPro"/>
</dbReference>
<sequence length="120" mass="13805">MVRDSSKDSSLISLTLEHYPGMSEAALEEIAQKAKKKWPIDSITIVHRIGRLKPEDMIVFVGCASAHRHAAFDGCRFIMDYLKTDAPFWKAEETKDGRTWVSERENDKAAKKRWHIEESK</sequence>
<dbReference type="CDD" id="cd00756">
    <property type="entry name" value="MoaE"/>
    <property type="match status" value="1"/>
</dbReference>
<proteinExistence type="predicted"/>
<dbReference type="AlphaFoldDB" id="Q4PNH6"/>